<dbReference type="PROSITE" id="PS50801">
    <property type="entry name" value="STAS"/>
    <property type="match status" value="1"/>
</dbReference>
<dbReference type="PANTHER" id="PTHR33495">
    <property type="entry name" value="ANTI-SIGMA FACTOR ANTAGONIST TM_1081-RELATED-RELATED"/>
    <property type="match status" value="1"/>
</dbReference>
<dbReference type="SUPFAM" id="SSF52091">
    <property type="entry name" value="SpoIIaa-like"/>
    <property type="match status" value="1"/>
</dbReference>
<dbReference type="NCBIfam" id="TIGR00377">
    <property type="entry name" value="ant_ant_sig"/>
    <property type="match status" value="1"/>
</dbReference>
<dbReference type="InterPro" id="IPR002645">
    <property type="entry name" value="STAS_dom"/>
</dbReference>
<dbReference type="RefSeq" id="WP_089742077.1">
    <property type="nucleotide sequence ID" value="NZ_FOGL01000014.1"/>
</dbReference>
<proteinExistence type="inferred from homology"/>
<dbReference type="EMBL" id="FOGL01000014">
    <property type="protein sequence ID" value="SER99023.1"/>
    <property type="molecule type" value="Genomic_DNA"/>
</dbReference>
<feature type="domain" description="STAS" evidence="3">
    <location>
        <begin position="2"/>
        <end position="105"/>
    </location>
</feature>
<dbReference type="Gene3D" id="3.30.750.24">
    <property type="entry name" value="STAS domain"/>
    <property type="match status" value="1"/>
</dbReference>
<dbReference type="Proteomes" id="UP000199687">
    <property type="component" value="Unassembled WGS sequence"/>
</dbReference>
<comment type="similarity">
    <text evidence="1 2">Belongs to the anti-sigma-factor antagonist family.</text>
</comment>
<dbReference type="InterPro" id="IPR036513">
    <property type="entry name" value="STAS_dom_sf"/>
</dbReference>
<dbReference type="GO" id="GO:0043856">
    <property type="term" value="F:anti-sigma factor antagonist activity"/>
    <property type="evidence" value="ECO:0007669"/>
    <property type="project" value="InterPro"/>
</dbReference>
<dbReference type="STRING" id="531814.SAMN04487944_114108"/>
<dbReference type="CDD" id="cd07043">
    <property type="entry name" value="STAS_anti-anti-sigma_factors"/>
    <property type="match status" value="1"/>
</dbReference>
<organism evidence="4 5">
    <name type="scientific">Gracilibacillus ureilyticus</name>
    <dbReference type="NCBI Taxonomy" id="531814"/>
    <lineage>
        <taxon>Bacteria</taxon>
        <taxon>Bacillati</taxon>
        <taxon>Bacillota</taxon>
        <taxon>Bacilli</taxon>
        <taxon>Bacillales</taxon>
        <taxon>Bacillaceae</taxon>
        <taxon>Gracilibacillus</taxon>
    </lineage>
</organism>
<keyword evidence="5" id="KW-1185">Reference proteome</keyword>
<evidence type="ECO:0000256" key="2">
    <source>
        <dbReference type="RuleBase" id="RU003749"/>
    </source>
</evidence>
<evidence type="ECO:0000313" key="4">
    <source>
        <dbReference type="EMBL" id="SER99023.1"/>
    </source>
</evidence>
<evidence type="ECO:0000256" key="1">
    <source>
        <dbReference type="ARBA" id="ARBA00009013"/>
    </source>
</evidence>
<dbReference type="InterPro" id="IPR003658">
    <property type="entry name" value="Anti-sigma_ant"/>
</dbReference>
<dbReference type="OrthoDB" id="2468251at2"/>
<gene>
    <name evidence="4" type="ORF">SAMN04487944_114108</name>
</gene>
<name>A0A1H9TQV0_9BACI</name>
<accession>A0A1H9TQV0</accession>
<dbReference type="Pfam" id="PF01740">
    <property type="entry name" value="STAS"/>
    <property type="match status" value="1"/>
</dbReference>
<evidence type="ECO:0000313" key="5">
    <source>
        <dbReference type="Proteomes" id="UP000199687"/>
    </source>
</evidence>
<protein>
    <recommendedName>
        <fullName evidence="2">Anti-sigma factor antagonist</fullName>
    </recommendedName>
</protein>
<reference evidence="4 5" key="1">
    <citation type="submission" date="2016-10" db="EMBL/GenBank/DDBJ databases">
        <authorList>
            <person name="de Groot N.N."/>
        </authorList>
    </citation>
    <scope>NUCLEOTIDE SEQUENCE [LARGE SCALE GENOMIC DNA]</scope>
    <source>
        <strain evidence="4 5">CGMCC 1.7727</strain>
    </source>
</reference>
<evidence type="ECO:0000259" key="3">
    <source>
        <dbReference type="PROSITE" id="PS50801"/>
    </source>
</evidence>
<dbReference type="AlphaFoldDB" id="A0A1H9TQV0"/>
<sequence length="105" mass="11982">MLEYQVKHINDRCTVLLAGDLDFDSTEKVAEDLAPQILQYESIQLDFQKVNFVDSSGMGLLIQLVTTLKDNDKEIKIVNVNKDILEVFELVQMPEIIGHDVMEDN</sequence>